<accession>A0ABD3MJ46</accession>
<evidence type="ECO:0000313" key="1">
    <source>
        <dbReference type="EMBL" id="KAL3764080.1"/>
    </source>
</evidence>
<dbReference type="Gene3D" id="1.10.4080.10">
    <property type="entry name" value="ADP-ribosylation/Crystallin J1"/>
    <property type="match status" value="1"/>
</dbReference>
<dbReference type="SUPFAM" id="SSF101478">
    <property type="entry name" value="ADP-ribosylglycohydrolase"/>
    <property type="match status" value="1"/>
</dbReference>
<gene>
    <name evidence="1" type="ORF">ACHAW5_010450</name>
</gene>
<dbReference type="AlphaFoldDB" id="A0ABD3MJ46"/>
<name>A0ABD3MJ46_9STRA</name>
<evidence type="ECO:0000313" key="2">
    <source>
        <dbReference type="Proteomes" id="UP001530315"/>
    </source>
</evidence>
<proteinExistence type="predicted"/>
<comment type="caution">
    <text evidence="1">The sequence shown here is derived from an EMBL/GenBank/DDBJ whole genome shotgun (WGS) entry which is preliminary data.</text>
</comment>
<keyword evidence="2" id="KW-1185">Reference proteome</keyword>
<protein>
    <submittedName>
        <fullName evidence="1">Uncharacterized protein</fullName>
    </submittedName>
</protein>
<dbReference type="Proteomes" id="UP001530315">
    <property type="component" value="Unassembled WGS sequence"/>
</dbReference>
<dbReference type="InterPro" id="IPR036705">
    <property type="entry name" value="Ribosyl_crysJ1_sf"/>
</dbReference>
<reference evidence="1 2" key="1">
    <citation type="submission" date="2024-10" db="EMBL/GenBank/DDBJ databases">
        <title>Updated reference genomes for cyclostephanoid diatoms.</title>
        <authorList>
            <person name="Roberts W.R."/>
            <person name="Alverson A.J."/>
        </authorList>
    </citation>
    <scope>NUCLEOTIDE SEQUENCE [LARGE SCALE GENOMIC DNA]</scope>
    <source>
        <strain evidence="1 2">AJA276-08</strain>
    </source>
</reference>
<dbReference type="EMBL" id="JALLAZ020001780">
    <property type="protein sequence ID" value="KAL3764080.1"/>
    <property type="molecule type" value="Genomic_DNA"/>
</dbReference>
<organism evidence="1 2">
    <name type="scientific">Stephanodiscus triporus</name>
    <dbReference type="NCBI Taxonomy" id="2934178"/>
    <lineage>
        <taxon>Eukaryota</taxon>
        <taxon>Sar</taxon>
        <taxon>Stramenopiles</taxon>
        <taxon>Ochrophyta</taxon>
        <taxon>Bacillariophyta</taxon>
        <taxon>Coscinodiscophyceae</taxon>
        <taxon>Thalassiosirophycidae</taxon>
        <taxon>Stephanodiscales</taxon>
        <taxon>Stephanodiscaceae</taxon>
        <taxon>Stephanodiscus</taxon>
    </lineage>
</organism>
<sequence length="134" mass="14300">MDAALWAETSRDSAVSPVQRALIAEVRMAGMGGVVRLSREQVGIWGLSCGLPGVWKGLLYAAVHATSYREAVSFNIWAGGDVCSRNIGIGALWGAATAVAAGMEEEGGRGVPMEWREKTHVLEEVEELVEKMLG</sequence>